<name>A0ABT8R782_9BACT</name>
<evidence type="ECO:0000313" key="3">
    <source>
        <dbReference type="Proteomes" id="UP001168528"/>
    </source>
</evidence>
<proteinExistence type="predicted"/>
<keyword evidence="3" id="KW-1185">Reference proteome</keyword>
<keyword evidence="2" id="KW-0378">Hydrolase</keyword>
<dbReference type="InterPro" id="IPR029058">
    <property type="entry name" value="AB_hydrolase_fold"/>
</dbReference>
<dbReference type="EMBL" id="JAUKPO010000009">
    <property type="protein sequence ID" value="MDO1447962.1"/>
    <property type="molecule type" value="Genomic_DNA"/>
</dbReference>
<evidence type="ECO:0000259" key="1">
    <source>
        <dbReference type="Pfam" id="PF01764"/>
    </source>
</evidence>
<protein>
    <submittedName>
        <fullName evidence="2">Lipase family protein</fullName>
        <ecNumber evidence="2">3.1.1.-</ecNumber>
    </submittedName>
</protein>
<dbReference type="PANTHER" id="PTHR45856">
    <property type="entry name" value="ALPHA/BETA-HYDROLASES SUPERFAMILY PROTEIN"/>
    <property type="match status" value="1"/>
</dbReference>
<dbReference type="Proteomes" id="UP001168528">
    <property type="component" value="Unassembled WGS sequence"/>
</dbReference>
<reference evidence="2" key="1">
    <citation type="submission" date="2023-07" db="EMBL/GenBank/DDBJ databases">
        <title>The genome sequence of Rhodocytophaga aerolata KACC 12507.</title>
        <authorList>
            <person name="Zhang X."/>
        </authorList>
    </citation>
    <scope>NUCLEOTIDE SEQUENCE</scope>
    <source>
        <strain evidence="2">KACC 12507</strain>
    </source>
</reference>
<accession>A0ABT8R782</accession>
<dbReference type="InterPro" id="IPR002921">
    <property type="entry name" value="Fungal_lipase-type"/>
</dbReference>
<dbReference type="RefSeq" id="WP_302038767.1">
    <property type="nucleotide sequence ID" value="NZ_JAUKPO010000009.1"/>
</dbReference>
<dbReference type="InterPro" id="IPR051218">
    <property type="entry name" value="Sec_MonoDiacylglyc_Lipase"/>
</dbReference>
<gene>
    <name evidence="2" type="ORF">Q0590_16945</name>
</gene>
<dbReference type="CDD" id="cd00519">
    <property type="entry name" value="Lipase_3"/>
    <property type="match status" value="1"/>
</dbReference>
<dbReference type="SUPFAM" id="SSF53474">
    <property type="entry name" value="alpha/beta-Hydrolases"/>
    <property type="match status" value="1"/>
</dbReference>
<comment type="caution">
    <text evidence="2">The sequence shown here is derived from an EMBL/GenBank/DDBJ whole genome shotgun (WGS) entry which is preliminary data.</text>
</comment>
<dbReference type="Gene3D" id="3.40.50.1820">
    <property type="entry name" value="alpha/beta hydrolase"/>
    <property type="match status" value="1"/>
</dbReference>
<organism evidence="2 3">
    <name type="scientific">Rhodocytophaga aerolata</name>
    <dbReference type="NCBI Taxonomy" id="455078"/>
    <lineage>
        <taxon>Bacteria</taxon>
        <taxon>Pseudomonadati</taxon>
        <taxon>Bacteroidota</taxon>
        <taxon>Cytophagia</taxon>
        <taxon>Cytophagales</taxon>
        <taxon>Rhodocytophagaceae</taxon>
        <taxon>Rhodocytophaga</taxon>
    </lineage>
</organism>
<dbReference type="EC" id="3.1.1.-" evidence="2"/>
<sequence length="366" mass="42011">MYKKTLILYLTFTLVSITSYTQNLQPGFDKRECMELLKVFSRWGDSTFYQGIPESEDFKRVYGSPTMGLENRWELYTGKQNNIALLNIRGTTTDPVSWLENFYAAMVPANGSITLSKKLTFDYQLATHPKAAVHVGWLIGMGFLATDMLPKIDSCYKAGVRDFLIMGHSQGGALAYLLTSHLYHLRETGKLPADIRLKTYCMAAPKPGNLYYAYDYEERTRGGWAFTVVNAADWVPEVPISIQTVNDFNQTNPFKNAKAGIKKQSFPRKVVLNHVYSQLTKHTLRAQRRYQKYLGRKTSRFVKSQLKGIKVPDFVDSNHYVRTGTFVVLQPDEAYFQQFPDSDTKIFIHHLIQPYLYLVEKIEQTP</sequence>
<feature type="domain" description="Fungal lipase-type" evidence="1">
    <location>
        <begin position="87"/>
        <end position="240"/>
    </location>
</feature>
<dbReference type="PANTHER" id="PTHR45856:SF11">
    <property type="entry name" value="FUNGAL LIPASE-LIKE DOMAIN-CONTAINING PROTEIN"/>
    <property type="match status" value="1"/>
</dbReference>
<evidence type="ECO:0000313" key="2">
    <source>
        <dbReference type="EMBL" id="MDO1447962.1"/>
    </source>
</evidence>
<dbReference type="GO" id="GO:0016787">
    <property type="term" value="F:hydrolase activity"/>
    <property type="evidence" value="ECO:0007669"/>
    <property type="project" value="UniProtKB-KW"/>
</dbReference>
<dbReference type="Pfam" id="PF01764">
    <property type="entry name" value="Lipase_3"/>
    <property type="match status" value="1"/>
</dbReference>